<keyword evidence="6" id="KW-0175">Coiled coil</keyword>
<dbReference type="Pfam" id="PF10237">
    <property type="entry name" value="N6-adenineMlase"/>
    <property type="match status" value="1"/>
</dbReference>
<dbReference type="AlphaFoldDB" id="A0A9W8HVL6"/>
<name>A0A9W8HVL6_9FUNG</name>
<comment type="function">
    <text evidence="5">S-adenosyl-L-methionine-dependent protein-lysine N-methyltransferase that trimethylates elongation factor 1-alpha at 'Lys-79'.</text>
</comment>
<keyword evidence="4 5" id="KW-0808">Transferase</keyword>
<comment type="caution">
    <text evidence="7">The sequence shown here is derived from an EMBL/GenBank/DDBJ whole genome shotgun (WGS) entry which is preliminary data.</text>
</comment>
<accession>A0A9W8HVL6</accession>
<dbReference type="Proteomes" id="UP001140094">
    <property type="component" value="Unassembled WGS sequence"/>
</dbReference>
<dbReference type="HAMAP" id="MF_03187">
    <property type="entry name" value="Methyltr_EFM5"/>
    <property type="match status" value="1"/>
</dbReference>
<gene>
    <name evidence="7" type="primary">EFM5_1</name>
    <name evidence="5" type="synonym">EFM5</name>
    <name evidence="7" type="ORF">H4R20_003446</name>
</gene>
<keyword evidence="8" id="KW-1185">Reference proteome</keyword>
<evidence type="ECO:0000256" key="3">
    <source>
        <dbReference type="ARBA" id="ARBA00022603"/>
    </source>
</evidence>
<dbReference type="InterPro" id="IPR019369">
    <property type="entry name" value="Efm5/EEF1AKMT1"/>
</dbReference>
<evidence type="ECO:0000256" key="4">
    <source>
        <dbReference type="ARBA" id="ARBA00022679"/>
    </source>
</evidence>
<dbReference type="InterPro" id="IPR002052">
    <property type="entry name" value="DNA_methylase_N6_adenine_CS"/>
</dbReference>
<dbReference type="OrthoDB" id="206354at2759"/>
<proteinExistence type="inferred from homology"/>
<dbReference type="EMBL" id="JANBUO010000723">
    <property type="protein sequence ID" value="KAJ2802007.1"/>
    <property type="molecule type" value="Genomic_DNA"/>
</dbReference>
<protein>
    <recommendedName>
        <fullName evidence="5">Protein-lysine N-methyltransferase EFM5</fullName>
        <ecNumber evidence="5">2.1.1.-</ecNumber>
    </recommendedName>
    <alternativeName>
        <fullName evidence="5">Elongation factor methyltransferase 5</fullName>
    </alternativeName>
</protein>
<evidence type="ECO:0000256" key="5">
    <source>
        <dbReference type="HAMAP-Rule" id="MF_03187"/>
    </source>
</evidence>
<dbReference type="PANTHER" id="PTHR13200:SF0">
    <property type="entry name" value="EEF1A LYSINE METHYLTRANSFERASE 1"/>
    <property type="match status" value="1"/>
</dbReference>
<sequence>MDSDDMPTLSADALAALQSFLTEKQELDDQFASLQQNADEVFANNKKIDMAYFQEDWQLSQFWYDEATANFIVERVLENTKSDDSIAFISSPTAYVAFHNTVAGKRENAYVFEFDERFDLFKEKFVHYDFNKPLDFARAESLKGKFKFVVADPPFLNEDCLSQTMKTVRFLAADDALVMINTGAIMEDLAKKLIGARLTGFCPMHRGGLSNEFRCFSTFEDSKLKWTDK</sequence>
<evidence type="ECO:0000256" key="2">
    <source>
        <dbReference type="ARBA" id="ARBA00022490"/>
    </source>
</evidence>
<feature type="coiled-coil region" evidence="6">
    <location>
        <begin position="17"/>
        <end position="44"/>
    </location>
</feature>
<organism evidence="7 8">
    <name type="scientific">Coemansia guatemalensis</name>
    <dbReference type="NCBI Taxonomy" id="2761395"/>
    <lineage>
        <taxon>Eukaryota</taxon>
        <taxon>Fungi</taxon>
        <taxon>Fungi incertae sedis</taxon>
        <taxon>Zoopagomycota</taxon>
        <taxon>Kickxellomycotina</taxon>
        <taxon>Kickxellomycetes</taxon>
        <taxon>Kickxellales</taxon>
        <taxon>Kickxellaceae</taxon>
        <taxon>Coemansia</taxon>
    </lineage>
</organism>
<dbReference type="GO" id="GO:0016279">
    <property type="term" value="F:protein-lysine N-methyltransferase activity"/>
    <property type="evidence" value="ECO:0007669"/>
    <property type="project" value="UniProtKB-UniRule"/>
</dbReference>
<reference evidence="7" key="1">
    <citation type="submission" date="2022-07" db="EMBL/GenBank/DDBJ databases">
        <title>Phylogenomic reconstructions and comparative analyses of Kickxellomycotina fungi.</title>
        <authorList>
            <person name="Reynolds N.K."/>
            <person name="Stajich J.E."/>
            <person name="Barry K."/>
            <person name="Grigoriev I.V."/>
            <person name="Crous P."/>
            <person name="Smith M.E."/>
        </authorList>
    </citation>
    <scope>NUCLEOTIDE SEQUENCE</scope>
    <source>
        <strain evidence="7">NRRL 1565</strain>
    </source>
</reference>
<comment type="similarity">
    <text evidence="5">Belongs to the class I-like SAM-binding methyltransferase superfamily. EFM5 family.</text>
</comment>
<evidence type="ECO:0000256" key="6">
    <source>
        <dbReference type="SAM" id="Coils"/>
    </source>
</evidence>
<keyword evidence="2 5" id="KW-0963">Cytoplasm</keyword>
<evidence type="ECO:0000256" key="1">
    <source>
        <dbReference type="ARBA" id="ARBA00004496"/>
    </source>
</evidence>
<evidence type="ECO:0000313" key="7">
    <source>
        <dbReference type="EMBL" id="KAJ2802007.1"/>
    </source>
</evidence>
<dbReference type="PANTHER" id="PTHR13200">
    <property type="entry name" value="EEF1A LYSINE METHYLTRANSFERASE 1"/>
    <property type="match status" value="1"/>
</dbReference>
<comment type="subcellular location">
    <subcellularLocation>
        <location evidence="1 5">Cytoplasm</location>
    </subcellularLocation>
</comment>
<evidence type="ECO:0000313" key="8">
    <source>
        <dbReference type="Proteomes" id="UP001140094"/>
    </source>
</evidence>
<dbReference type="InterPro" id="IPR041370">
    <property type="entry name" value="Mlase_EEF1AKMT1/ZCCHC4"/>
</dbReference>
<dbReference type="PROSITE" id="PS00092">
    <property type="entry name" value="N6_MTASE"/>
    <property type="match status" value="1"/>
</dbReference>
<dbReference type="GO" id="GO:0005737">
    <property type="term" value="C:cytoplasm"/>
    <property type="evidence" value="ECO:0007669"/>
    <property type="project" value="UniProtKB-SubCell"/>
</dbReference>
<keyword evidence="3 5" id="KW-0489">Methyltransferase</keyword>
<dbReference type="EC" id="2.1.1.-" evidence="5"/>
<dbReference type="GO" id="GO:0032259">
    <property type="term" value="P:methylation"/>
    <property type="evidence" value="ECO:0007669"/>
    <property type="project" value="UniProtKB-KW"/>
</dbReference>
<dbReference type="GO" id="GO:0003676">
    <property type="term" value="F:nucleic acid binding"/>
    <property type="evidence" value="ECO:0007669"/>
    <property type="project" value="InterPro"/>
</dbReference>